<evidence type="ECO:0000256" key="3">
    <source>
        <dbReference type="ARBA" id="ARBA00022989"/>
    </source>
</evidence>
<feature type="transmembrane region" description="Helical" evidence="5">
    <location>
        <begin position="491"/>
        <end position="512"/>
    </location>
</feature>
<organism evidence="7 8">
    <name type="scientific">Bos indicus</name>
    <name type="common">Zebu</name>
    <dbReference type="NCBI Taxonomy" id="9915"/>
    <lineage>
        <taxon>Eukaryota</taxon>
        <taxon>Metazoa</taxon>
        <taxon>Chordata</taxon>
        <taxon>Craniata</taxon>
        <taxon>Vertebrata</taxon>
        <taxon>Euteleostomi</taxon>
        <taxon>Mammalia</taxon>
        <taxon>Eutheria</taxon>
        <taxon>Laurasiatheria</taxon>
        <taxon>Artiodactyla</taxon>
        <taxon>Ruminantia</taxon>
        <taxon>Pecora</taxon>
        <taxon>Bovidae</taxon>
        <taxon>Bovinae</taxon>
        <taxon>Bos</taxon>
    </lineage>
</organism>
<feature type="domain" description="Amino acid permease/ SLC12A" evidence="6">
    <location>
        <begin position="30"/>
        <end position="403"/>
    </location>
</feature>
<dbReference type="PANTHER" id="PTHR43243:SF10">
    <property type="entry name" value="MGC138914 PROTEIN"/>
    <property type="match status" value="1"/>
</dbReference>
<sequence>MFAGLIRSWRGADTIKESDGLKIHLSATELVFLGVGRYLGGGLYITVGAVAKYVAGPAIVICFLVAGLSSLLSRLCYVEFDARVPCSSSAYVCSYVTMGQLWAFIVGWNIILLFLIATACTASAWRYAFDSLTGDLISQALEGTFPLHVPYLLATYADFFALGLVLLLAVFTGINILVLSFTIVSGFIKGDLNNWKLTNQGYTLATAVFLYSLGPPGAGGFVPFDFEGVVRGAATCFYAFVGFADITTRERGDLKPQRSISLFSLLMCFLAYFAVSAALTLTVPYHQIHHYSPLPEAFLHVGWGPARHVVAVGVLCALTSSLLGDMFPMFQLIRAMAEDGLLFQGLARVCGHTKIPIMAIMSSGNLAGIMALLFEFSDIANLMAVASLLAYSMVSFSVLVLRYQPDQNLSKSEKMEEETEMECVFEGSPLESEPEAGTSNILKSLWFPTSTTLTQKSVQIVYGCAFLLVLLLTILGLILAQWPTRVFSGDAVLTTVAVLLLLMITGVMVIIWRQPQSPSPLMFRLSQQTELLEEVDEEDTFSFILFHPFVQGWMQV</sequence>
<accession>A0ABM4QST7</accession>
<evidence type="ECO:0000256" key="5">
    <source>
        <dbReference type="SAM" id="Phobius"/>
    </source>
</evidence>
<evidence type="ECO:0000256" key="2">
    <source>
        <dbReference type="ARBA" id="ARBA00022692"/>
    </source>
</evidence>
<feature type="transmembrane region" description="Helical" evidence="5">
    <location>
        <begin position="355"/>
        <end position="374"/>
    </location>
</feature>
<feature type="transmembrane region" description="Helical" evidence="5">
    <location>
        <begin position="57"/>
        <end position="80"/>
    </location>
</feature>
<comment type="subcellular location">
    <subcellularLocation>
        <location evidence="1">Membrane</location>
        <topology evidence="1">Multi-pass membrane protein</topology>
    </subcellularLocation>
</comment>
<dbReference type="PANTHER" id="PTHR43243">
    <property type="entry name" value="INNER MEMBRANE TRANSPORTER YGJI-RELATED"/>
    <property type="match status" value="1"/>
</dbReference>
<keyword evidence="7" id="KW-1185">Reference proteome</keyword>
<reference evidence="8" key="1">
    <citation type="submission" date="2025-08" db="UniProtKB">
        <authorList>
            <consortium name="RefSeq"/>
        </authorList>
    </citation>
    <scope>IDENTIFICATION</scope>
    <source>
        <tissue evidence="8">Blood</tissue>
    </source>
</reference>
<proteinExistence type="predicted"/>
<feature type="transmembrane region" description="Helical" evidence="5">
    <location>
        <begin position="460"/>
        <end position="479"/>
    </location>
</feature>
<feature type="transmembrane region" description="Helical" evidence="5">
    <location>
        <begin position="228"/>
        <end position="248"/>
    </location>
</feature>
<dbReference type="RefSeq" id="XP_070626348.1">
    <property type="nucleotide sequence ID" value="XM_070770247.1"/>
</dbReference>
<feature type="transmembrane region" description="Helical" evidence="5">
    <location>
        <begin position="305"/>
        <end position="324"/>
    </location>
</feature>
<evidence type="ECO:0000313" key="8">
    <source>
        <dbReference type="RefSeq" id="XP_070626348.1"/>
    </source>
</evidence>
<keyword evidence="2 5" id="KW-0812">Transmembrane</keyword>
<protein>
    <submittedName>
        <fullName evidence="8">Cationic amino acid transporter 3-like</fullName>
    </submittedName>
</protein>
<evidence type="ECO:0000313" key="7">
    <source>
        <dbReference type="Proteomes" id="UP001652663"/>
    </source>
</evidence>
<feature type="transmembrane region" description="Helical" evidence="5">
    <location>
        <begin position="159"/>
        <end position="188"/>
    </location>
</feature>
<feature type="transmembrane region" description="Helical" evidence="5">
    <location>
        <begin position="200"/>
        <end position="222"/>
    </location>
</feature>
<evidence type="ECO:0000259" key="6">
    <source>
        <dbReference type="Pfam" id="PF00324"/>
    </source>
</evidence>
<feature type="transmembrane region" description="Helical" evidence="5">
    <location>
        <begin position="260"/>
        <end position="285"/>
    </location>
</feature>
<dbReference type="Gene3D" id="1.20.1740.10">
    <property type="entry name" value="Amino acid/polyamine transporter I"/>
    <property type="match status" value="1"/>
</dbReference>
<keyword evidence="4 5" id="KW-0472">Membrane</keyword>
<dbReference type="GeneID" id="109571835"/>
<feature type="transmembrane region" description="Helical" evidence="5">
    <location>
        <begin position="380"/>
        <end position="401"/>
    </location>
</feature>
<dbReference type="Proteomes" id="UP001652663">
    <property type="component" value="Chromosome 18"/>
</dbReference>
<gene>
    <name evidence="8" type="primary">LOC109571835</name>
</gene>
<evidence type="ECO:0000256" key="4">
    <source>
        <dbReference type="ARBA" id="ARBA00023136"/>
    </source>
</evidence>
<feature type="transmembrane region" description="Helical" evidence="5">
    <location>
        <begin position="30"/>
        <end position="51"/>
    </location>
</feature>
<dbReference type="InterPro" id="IPR004841">
    <property type="entry name" value="AA-permease/SLC12A_dom"/>
</dbReference>
<keyword evidence="3 5" id="KW-1133">Transmembrane helix</keyword>
<dbReference type="Pfam" id="PF00324">
    <property type="entry name" value="AA_permease"/>
    <property type="match status" value="1"/>
</dbReference>
<evidence type="ECO:0000256" key="1">
    <source>
        <dbReference type="ARBA" id="ARBA00004141"/>
    </source>
</evidence>
<name>A0ABM4QST7_BOSIN</name>
<feature type="transmembrane region" description="Helical" evidence="5">
    <location>
        <begin position="101"/>
        <end position="125"/>
    </location>
</feature>